<dbReference type="RefSeq" id="WP_194370221.1">
    <property type="nucleotide sequence ID" value="NZ_CP054492.1"/>
</dbReference>
<name>A0A7S7RNC7_9BACT</name>
<keyword evidence="2" id="KW-1185">Reference proteome</keyword>
<dbReference type="EMBL" id="CP054492">
    <property type="protein sequence ID" value="QOY52305.1"/>
    <property type="molecule type" value="Genomic_DNA"/>
</dbReference>
<dbReference type="Proteomes" id="UP000593994">
    <property type="component" value="Chromosome"/>
</dbReference>
<organism evidence="1 2">
    <name type="scientific">Candidatus Sulfurimonas baltica</name>
    <dbReference type="NCBI Taxonomy" id="2740404"/>
    <lineage>
        <taxon>Bacteria</taxon>
        <taxon>Pseudomonadati</taxon>
        <taxon>Campylobacterota</taxon>
        <taxon>Epsilonproteobacteria</taxon>
        <taxon>Campylobacterales</taxon>
        <taxon>Sulfurimonadaceae</taxon>
        <taxon>Sulfurimonas</taxon>
    </lineage>
</organism>
<protein>
    <submittedName>
        <fullName evidence="1">Uncharacterized protein</fullName>
    </submittedName>
</protein>
<evidence type="ECO:0000313" key="2">
    <source>
        <dbReference type="Proteomes" id="UP000593994"/>
    </source>
</evidence>
<proteinExistence type="predicted"/>
<dbReference type="KEGG" id="sbal:HUE88_01015"/>
<reference evidence="1 2" key="1">
    <citation type="submission" date="2020-05" db="EMBL/GenBank/DDBJ databases">
        <title>Sulfurimonas marisnigri, sp. nov., and Sulfurimonas baltica, sp. nov., manganese oxide reducing chemolithoautotrophs of the class Epsilonproteobacteria isolated from the pelagic redoxclines of the Black and Baltic Seas and emended description of the genus Sulfurimonas.</title>
        <authorList>
            <person name="Henkel J.V."/>
            <person name="Laudan C."/>
            <person name="Werner J."/>
            <person name="Neu T."/>
            <person name="Plewe S."/>
            <person name="Sproer C."/>
            <person name="Bunk B."/>
            <person name="Schulz-Vogt H.N."/>
        </authorList>
    </citation>
    <scope>NUCLEOTIDE SEQUENCE [LARGE SCALE GENOMIC DNA]</scope>
    <source>
        <strain evidence="1 2">GD2</strain>
    </source>
</reference>
<dbReference type="AlphaFoldDB" id="A0A7S7RNC7"/>
<evidence type="ECO:0000313" key="1">
    <source>
        <dbReference type="EMBL" id="QOY52305.1"/>
    </source>
</evidence>
<sequence>MSKILLDILSNATSSVDTTRSSIFLPYSNIQSTNTYKNFVSNGNKGSIFENREYKIKIRNRLLGQSHRDILDVIFSEKLLKRTTNNEHYAEFSLYFILKKLGKSQGGKNRDFLKEKIQDLVDVVISLERFYGSSNSWSDIHILDKAQYSSKNNKFIIKFSSDYINSFKTDTLVNYDKYLPAILAIRNDTIKSFVRYVLANDFINFQLVYVLEQLGINTKAIGTRQLNKIKKTIKDFDLSVFGITITDSEQVSYNKQNDINFWTVDTELKKAGVSQQVVSASAQANNTLLKNSYDQASGITIY</sequence>
<accession>A0A7S7RNC7</accession>
<gene>
    <name evidence="1" type="ORF">HUE88_01015</name>
</gene>